<name>A0A4D7QJZ4_9HYPH</name>
<reference evidence="2 3" key="1">
    <citation type="submission" date="2019-04" db="EMBL/GenBank/DDBJ databases">
        <title>Phreatobacter aquaticus sp. nov.</title>
        <authorList>
            <person name="Choi A."/>
            <person name="Baek K."/>
        </authorList>
    </citation>
    <scope>NUCLEOTIDE SEQUENCE [LARGE SCALE GENOMIC DNA]</scope>
    <source>
        <strain evidence="2 3">NMCR1094</strain>
    </source>
</reference>
<dbReference type="InterPro" id="IPR018490">
    <property type="entry name" value="cNMP-bd_dom_sf"/>
</dbReference>
<accession>A0A4D7QJZ4</accession>
<dbReference type="AlphaFoldDB" id="A0A4D7QJZ4"/>
<dbReference type="OrthoDB" id="571714at2"/>
<dbReference type="SMART" id="SM00100">
    <property type="entry name" value="cNMP"/>
    <property type="match status" value="1"/>
</dbReference>
<feature type="domain" description="Cyclic nucleotide-binding" evidence="1">
    <location>
        <begin position="21"/>
        <end position="82"/>
    </location>
</feature>
<evidence type="ECO:0000259" key="1">
    <source>
        <dbReference type="PROSITE" id="PS50042"/>
    </source>
</evidence>
<evidence type="ECO:0000313" key="3">
    <source>
        <dbReference type="Proteomes" id="UP000298588"/>
    </source>
</evidence>
<evidence type="ECO:0000313" key="2">
    <source>
        <dbReference type="EMBL" id="QCK85626.1"/>
    </source>
</evidence>
<dbReference type="InterPro" id="IPR014710">
    <property type="entry name" value="RmlC-like_jellyroll"/>
</dbReference>
<dbReference type="GO" id="GO:0005829">
    <property type="term" value="C:cytosol"/>
    <property type="evidence" value="ECO:0007669"/>
    <property type="project" value="TreeGrafter"/>
</dbReference>
<dbReference type="Gene3D" id="2.60.120.10">
    <property type="entry name" value="Jelly Rolls"/>
    <property type="match status" value="1"/>
</dbReference>
<dbReference type="RefSeq" id="WP_137098960.1">
    <property type="nucleotide sequence ID" value="NZ_CP039865.1"/>
</dbReference>
<proteinExistence type="predicted"/>
<dbReference type="PANTHER" id="PTHR24567:SF74">
    <property type="entry name" value="HTH-TYPE TRANSCRIPTIONAL REGULATOR ARCR"/>
    <property type="match status" value="1"/>
</dbReference>
<protein>
    <submittedName>
        <fullName evidence="2">Crp/Fnr family transcriptional regulator</fullName>
    </submittedName>
</protein>
<keyword evidence="3" id="KW-1185">Reference proteome</keyword>
<dbReference type="KEGG" id="paqt:E8L99_07515"/>
<gene>
    <name evidence="2" type="ORF">E8L99_07515</name>
</gene>
<dbReference type="InterPro" id="IPR050397">
    <property type="entry name" value="Env_Response_Regulators"/>
</dbReference>
<dbReference type="Pfam" id="PF00027">
    <property type="entry name" value="cNMP_binding"/>
    <property type="match status" value="1"/>
</dbReference>
<sequence>MEAAQQLPLAIRLLGLDTANLPKRDIAAGAYLFRQNDRASGIFQVISGQLRLERHSEDGRQITLQVAGPGGFLAEASLFGDRYHCDALALKPTQVRVFPKQDLLRAIAADPTSGEGLLAHMARQLQELRLRAELRSVRSAKRRVMLYVKHIADPDGIACLPGTLQDTAADLGLTREAFYRTIAVLEKEGAFTRQGTVIRVPKSLDA</sequence>
<dbReference type="PROSITE" id="PS50042">
    <property type="entry name" value="CNMP_BINDING_3"/>
    <property type="match status" value="1"/>
</dbReference>
<dbReference type="CDD" id="cd00038">
    <property type="entry name" value="CAP_ED"/>
    <property type="match status" value="1"/>
</dbReference>
<dbReference type="GO" id="GO:0003700">
    <property type="term" value="F:DNA-binding transcription factor activity"/>
    <property type="evidence" value="ECO:0007669"/>
    <property type="project" value="TreeGrafter"/>
</dbReference>
<dbReference type="SUPFAM" id="SSF51206">
    <property type="entry name" value="cAMP-binding domain-like"/>
    <property type="match status" value="1"/>
</dbReference>
<dbReference type="PANTHER" id="PTHR24567">
    <property type="entry name" value="CRP FAMILY TRANSCRIPTIONAL REGULATORY PROTEIN"/>
    <property type="match status" value="1"/>
</dbReference>
<dbReference type="EMBL" id="CP039865">
    <property type="protein sequence ID" value="QCK85626.1"/>
    <property type="molecule type" value="Genomic_DNA"/>
</dbReference>
<organism evidence="2 3">
    <name type="scientific">Phreatobacter aquaticus</name>
    <dbReference type="NCBI Taxonomy" id="2570229"/>
    <lineage>
        <taxon>Bacteria</taxon>
        <taxon>Pseudomonadati</taxon>
        <taxon>Pseudomonadota</taxon>
        <taxon>Alphaproteobacteria</taxon>
        <taxon>Hyphomicrobiales</taxon>
        <taxon>Phreatobacteraceae</taxon>
        <taxon>Phreatobacter</taxon>
    </lineage>
</organism>
<dbReference type="Proteomes" id="UP000298588">
    <property type="component" value="Chromosome"/>
</dbReference>
<dbReference type="InterPro" id="IPR000595">
    <property type="entry name" value="cNMP-bd_dom"/>
</dbReference>